<accession>A0AAV5J2R4</accession>
<name>A0AAV5J2R4_9ROSI</name>
<sequence length="63" mass="7114">MCCAGMKTLGKPTLEEDVWFGLVPAAKVSALRCWYGLKSDQNPARNRVILYLTYGHLETRVEL</sequence>
<dbReference type="Proteomes" id="UP001054252">
    <property type="component" value="Unassembled WGS sequence"/>
</dbReference>
<dbReference type="EMBL" id="BPVZ01000025">
    <property type="protein sequence ID" value="GKV06344.1"/>
    <property type="molecule type" value="Genomic_DNA"/>
</dbReference>
<reference evidence="1 2" key="1">
    <citation type="journal article" date="2021" name="Commun. Biol.">
        <title>The genome of Shorea leprosula (Dipterocarpaceae) highlights the ecological relevance of drought in aseasonal tropical rainforests.</title>
        <authorList>
            <person name="Ng K.K.S."/>
            <person name="Kobayashi M.J."/>
            <person name="Fawcett J.A."/>
            <person name="Hatakeyama M."/>
            <person name="Paape T."/>
            <person name="Ng C.H."/>
            <person name="Ang C.C."/>
            <person name="Tnah L.H."/>
            <person name="Lee C.T."/>
            <person name="Nishiyama T."/>
            <person name="Sese J."/>
            <person name="O'Brien M.J."/>
            <person name="Copetti D."/>
            <person name="Mohd Noor M.I."/>
            <person name="Ong R.C."/>
            <person name="Putra M."/>
            <person name="Sireger I.Z."/>
            <person name="Indrioko S."/>
            <person name="Kosugi Y."/>
            <person name="Izuno A."/>
            <person name="Isagi Y."/>
            <person name="Lee S.L."/>
            <person name="Shimizu K.K."/>
        </authorList>
    </citation>
    <scope>NUCLEOTIDE SEQUENCE [LARGE SCALE GENOMIC DNA]</scope>
    <source>
        <strain evidence="1">214</strain>
    </source>
</reference>
<evidence type="ECO:0000313" key="2">
    <source>
        <dbReference type="Proteomes" id="UP001054252"/>
    </source>
</evidence>
<keyword evidence="2" id="KW-1185">Reference proteome</keyword>
<comment type="caution">
    <text evidence="1">The sequence shown here is derived from an EMBL/GenBank/DDBJ whole genome shotgun (WGS) entry which is preliminary data.</text>
</comment>
<dbReference type="AlphaFoldDB" id="A0AAV5J2R4"/>
<gene>
    <name evidence="1" type="ORF">SLEP1_g18244</name>
</gene>
<organism evidence="1 2">
    <name type="scientific">Rubroshorea leprosula</name>
    <dbReference type="NCBI Taxonomy" id="152421"/>
    <lineage>
        <taxon>Eukaryota</taxon>
        <taxon>Viridiplantae</taxon>
        <taxon>Streptophyta</taxon>
        <taxon>Embryophyta</taxon>
        <taxon>Tracheophyta</taxon>
        <taxon>Spermatophyta</taxon>
        <taxon>Magnoliopsida</taxon>
        <taxon>eudicotyledons</taxon>
        <taxon>Gunneridae</taxon>
        <taxon>Pentapetalae</taxon>
        <taxon>rosids</taxon>
        <taxon>malvids</taxon>
        <taxon>Malvales</taxon>
        <taxon>Dipterocarpaceae</taxon>
        <taxon>Rubroshorea</taxon>
    </lineage>
</organism>
<proteinExistence type="predicted"/>
<protein>
    <submittedName>
        <fullName evidence="1">Uncharacterized protein</fullName>
    </submittedName>
</protein>
<evidence type="ECO:0000313" key="1">
    <source>
        <dbReference type="EMBL" id="GKV06344.1"/>
    </source>
</evidence>